<keyword evidence="2" id="KW-1185">Reference proteome</keyword>
<organism evidence="1 2">
    <name type="scientific">Paenibacillus tianjinensis</name>
    <dbReference type="NCBI Taxonomy" id="2810347"/>
    <lineage>
        <taxon>Bacteria</taxon>
        <taxon>Bacillati</taxon>
        <taxon>Bacillota</taxon>
        <taxon>Bacilli</taxon>
        <taxon>Bacillales</taxon>
        <taxon>Paenibacillaceae</taxon>
        <taxon>Paenibacillus</taxon>
    </lineage>
</organism>
<evidence type="ECO:0000313" key="2">
    <source>
        <dbReference type="Proteomes" id="UP000663452"/>
    </source>
</evidence>
<dbReference type="EMBL" id="CP070969">
    <property type="protein sequence ID" value="QSF43409.1"/>
    <property type="molecule type" value="Genomic_DNA"/>
</dbReference>
<protein>
    <submittedName>
        <fullName evidence="1">Uncharacterized protein</fullName>
    </submittedName>
</protein>
<accession>A0ABX7L9L2</accession>
<proteinExistence type="predicted"/>
<sequence length="192" mass="22801">MAERLLKCPVCEQYGHKDKMIREEDKRYYHVEYCHDRYLRDKEATRIENQQWDELYQYIIKLHDIIVLPKGNITRLKDLRAGFDTKSGKRERRWRNGPDFGLMLEAYKLAEDSIKWCIVNKLDGSNDTRAINYGISIMIDKLNEAFAGRKSKQQQKEQFEKTKVTDQDKTISSNINKNKNNKIDEMDISAFL</sequence>
<name>A0ABX7L9L2_9BACL</name>
<dbReference type="Proteomes" id="UP000663452">
    <property type="component" value="Chromosome"/>
</dbReference>
<dbReference type="RefSeq" id="WP_206101042.1">
    <property type="nucleotide sequence ID" value="NZ_CP070969.1"/>
</dbReference>
<reference evidence="1 2" key="1">
    <citation type="submission" date="2021-02" db="EMBL/GenBank/DDBJ databases">
        <title>Paenibacillus tianjinensis sp. nov.</title>
        <authorList>
            <person name="Liu H."/>
        </authorList>
    </citation>
    <scope>NUCLEOTIDE SEQUENCE [LARGE SCALE GENOMIC DNA]</scope>
    <source>
        <strain evidence="1 2">TB2019</strain>
    </source>
</reference>
<evidence type="ECO:0000313" key="1">
    <source>
        <dbReference type="EMBL" id="QSF43409.1"/>
    </source>
</evidence>
<gene>
    <name evidence="1" type="ORF">JRJ22_19280</name>
</gene>